<dbReference type="InterPro" id="IPR000515">
    <property type="entry name" value="MetI-like"/>
</dbReference>
<feature type="transmembrane region" description="Helical" evidence="7">
    <location>
        <begin position="186"/>
        <end position="208"/>
    </location>
</feature>
<organism evidence="9">
    <name type="scientific">Alsobacter sp. KACC 23698</name>
    <dbReference type="NCBI Taxonomy" id="3149229"/>
    <lineage>
        <taxon>Bacteria</taxon>
        <taxon>Pseudomonadati</taxon>
        <taxon>Pseudomonadota</taxon>
        <taxon>Alphaproteobacteria</taxon>
        <taxon>Hyphomicrobiales</taxon>
        <taxon>Alsobacteraceae</taxon>
        <taxon>Alsobacter</taxon>
    </lineage>
</organism>
<evidence type="ECO:0000256" key="6">
    <source>
        <dbReference type="ARBA" id="ARBA00023136"/>
    </source>
</evidence>
<accession>A0AAU7JKW5</accession>
<feature type="domain" description="ABC transmembrane type-1" evidence="8">
    <location>
        <begin position="99"/>
        <end position="313"/>
    </location>
</feature>
<evidence type="ECO:0000256" key="4">
    <source>
        <dbReference type="ARBA" id="ARBA00022692"/>
    </source>
</evidence>
<sequence length="323" mass="35850">MPRIAVFLARRLMFAAVLMLGVSATIFFLINSIGNPIELMMAETPGITGEVLDKMKAYYGLDHPPIARYFLWLGRLLHLDFGTSIIYNQPVGSMILQWGWQTLKIQVPALVIALALSIVFGITAARRQHSRSDFTVMGVALLGQSLPAFFLGVLLILVFSYTLDWLPSYGAYSTRNPLWGSPLLDAIWHQILPVTMLTFFNTATLTLLMRSNMVDVLKSDFIAAMRASGIPERRVIYVHALRAAFIPMLTYLGLLIGLMLGTAPVTESVFTWPGLGYLYVSSIHQLDYPVIMGASTVIAFMLIATSLITDVIYVLIDPRISLE</sequence>
<feature type="transmembrane region" description="Helical" evidence="7">
    <location>
        <begin position="290"/>
        <end position="316"/>
    </location>
</feature>
<dbReference type="Gene3D" id="1.10.3720.10">
    <property type="entry name" value="MetI-like"/>
    <property type="match status" value="1"/>
</dbReference>
<dbReference type="AlphaFoldDB" id="A0AAU7JKW5"/>
<dbReference type="RefSeq" id="WP_406857700.1">
    <property type="nucleotide sequence ID" value="NZ_CP157484.1"/>
</dbReference>
<reference evidence="9" key="1">
    <citation type="submission" date="2024-05" db="EMBL/GenBank/DDBJ databases">
        <authorList>
            <person name="Kim S."/>
            <person name="Heo J."/>
            <person name="Choi H."/>
            <person name="Choi Y."/>
            <person name="Kwon S.-W."/>
            <person name="Kim Y."/>
        </authorList>
    </citation>
    <scope>NUCLEOTIDE SEQUENCE</scope>
    <source>
        <strain evidence="9">KACC 23698</strain>
    </source>
</reference>
<evidence type="ECO:0000256" key="2">
    <source>
        <dbReference type="ARBA" id="ARBA00022448"/>
    </source>
</evidence>
<feature type="transmembrane region" description="Helical" evidence="7">
    <location>
        <begin position="105"/>
        <end position="125"/>
    </location>
</feature>
<evidence type="ECO:0000256" key="1">
    <source>
        <dbReference type="ARBA" id="ARBA00004651"/>
    </source>
</evidence>
<feature type="transmembrane region" description="Helical" evidence="7">
    <location>
        <begin position="235"/>
        <end position="260"/>
    </location>
</feature>
<dbReference type="CDD" id="cd06261">
    <property type="entry name" value="TM_PBP2"/>
    <property type="match status" value="1"/>
</dbReference>
<dbReference type="GO" id="GO:0055085">
    <property type="term" value="P:transmembrane transport"/>
    <property type="evidence" value="ECO:0007669"/>
    <property type="project" value="InterPro"/>
</dbReference>
<gene>
    <name evidence="9" type="ORF">ABEG18_08820</name>
</gene>
<dbReference type="SUPFAM" id="SSF161098">
    <property type="entry name" value="MetI-like"/>
    <property type="match status" value="1"/>
</dbReference>
<dbReference type="EMBL" id="CP157484">
    <property type="protein sequence ID" value="XBO40842.1"/>
    <property type="molecule type" value="Genomic_DNA"/>
</dbReference>
<keyword evidence="5 7" id="KW-1133">Transmembrane helix</keyword>
<feature type="transmembrane region" description="Helical" evidence="7">
    <location>
        <begin position="12"/>
        <end position="33"/>
    </location>
</feature>
<dbReference type="InterPro" id="IPR035906">
    <property type="entry name" value="MetI-like_sf"/>
</dbReference>
<dbReference type="PANTHER" id="PTHR43163:SF2">
    <property type="entry name" value="ABC TRANSPORTER PERMEASE PROTEIN"/>
    <property type="match status" value="1"/>
</dbReference>
<keyword evidence="2 7" id="KW-0813">Transport</keyword>
<protein>
    <submittedName>
        <fullName evidence="9">ABC transporter permease</fullName>
    </submittedName>
</protein>
<name>A0AAU7JKW5_9HYPH</name>
<evidence type="ECO:0000256" key="7">
    <source>
        <dbReference type="RuleBase" id="RU363032"/>
    </source>
</evidence>
<evidence type="ECO:0000313" key="9">
    <source>
        <dbReference type="EMBL" id="XBO40842.1"/>
    </source>
</evidence>
<proteinExistence type="inferred from homology"/>
<dbReference type="GO" id="GO:0005886">
    <property type="term" value="C:plasma membrane"/>
    <property type="evidence" value="ECO:0007669"/>
    <property type="project" value="UniProtKB-SubCell"/>
</dbReference>
<comment type="subcellular location">
    <subcellularLocation>
        <location evidence="1 7">Cell membrane</location>
        <topology evidence="1 7">Multi-pass membrane protein</topology>
    </subcellularLocation>
</comment>
<feature type="transmembrane region" description="Helical" evidence="7">
    <location>
        <begin position="146"/>
        <end position="166"/>
    </location>
</feature>
<evidence type="ECO:0000256" key="5">
    <source>
        <dbReference type="ARBA" id="ARBA00022989"/>
    </source>
</evidence>
<keyword evidence="6 7" id="KW-0472">Membrane</keyword>
<evidence type="ECO:0000259" key="8">
    <source>
        <dbReference type="PROSITE" id="PS50928"/>
    </source>
</evidence>
<dbReference type="PROSITE" id="PS50928">
    <property type="entry name" value="ABC_TM1"/>
    <property type="match status" value="1"/>
</dbReference>
<evidence type="ECO:0000256" key="3">
    <source>
        <dbReference type="ARBA" id="ARBA00022475"/>
    </source>
</evidence>
<comment type="similarity">
    <text evidence="7">Belongs to the binding-protein-dependent transport system permease family.</text>
</comment>
<dbReference type="Pfam" id="PF00528">
    <property type="entry name" value="BPD_transp_1"/>
    <property type="match status" value="1"/>
</dbReference>
<keyword evidence="3" id="KW-1003">Cell membrane</keyword>
<dbReference type="PANTHER" id="PTHR43163">
    <property type="entry name" value="DIPEPTIDE TRANSPORT SYSTEM PERMEASE PROTEIN DPPB-RELATED"/>
    <property type="match status" value="1"/>
</dbReference>
<keyword evidence="4 7" id="KW-0812">Transmembrane</keyword>